<evidence type="ECO:0000313" key="2">
    <source>
        <dbReference type="Proteomes" id="UP001374535"/>
    </source>
</evidence>
<protein>
    <submittedName>
        <fullName evidence="1">Uncharacterized protein</fullName>
    </submittedName>
</protein>
<dbReference type="EMBL" id="CP144699">
    <property type="protein sequence ID" value="WVZ19907.1"/>
    <property type="molecule type" value="Genomic_DNA"/>
</dbReference>
<reference evidence="1 2" key="1">
    <citation type="journal article" date="2023" name="Life. Sci Alliance">
        <title>Evolutionary insights into 3D genome organization and epigenetic landscape of Vigna mungo.</title>
        <authorList>
            <person name="Junaid A."/>
            <person name="Singh B."/>
            <person name="Bhatia S."/>
        </authorList>
    </citation>
    <scope>NUCLEOTIDE SEQUENCE [LARGE SCALE GENOMIC DNA]</scope>
    <source>
        <strain evidence="1">Urdbean</strain>
    </source>
</reference>
<gene>
    <name evidence="1" type="ORF">V8G54_007229</name>
</gene>
<evidence type="ECO:0000313" key="1">
    <source>
        <dbReference type="EMBL" id="WVZ19907.1"/>
    </source>
</evidence>
<name>A0AAQ3S760_VIGMU</name>
<dbReference type="Proteomes" id="UP001374535">
    <property type="component" value="Chromosome 2"/>
</dbReference>
<keyword evidence="2" id="KW-1185">Reference proteome</keyword>
<proteinExistence type="predicted"/>
<sequence>MKITKKQEKEMKKGCICNLIMQLTVYRRRWRKLKRNPTKKIIINNSIPQDTILYSKKQQQRTILYHHHVTAHLRETPAVMIGVRAVHQIPANSLVTEFPHPAEEHLQEAWQ</sequence>
<organism evidence="1 2">
    <name type="scientific">Vigna mungo</name>
    <name type="common">Black gram</name>
    <name type="synonym">Phaseolus mungo</name>
    <dbReference type="NCBI Taxonomy" id="3915"/>
    <lineage>
        <taxon>Eukaryota</taxon>
        <taxon>Viridiplantae</taxon>
        <taxon>Streptophyta</taxon>
        <taxon>Embryophyta</taxon>
        <taxon>Tracheophyta</taxon>
        <taxon>Spermatophyta</taxon>
        <taxon>Magnoliopsida</taxon>
        <taxon>eudicotyledons</taxon>
        <taxon>Gunneridae</taxon>
        <taxon>Pentapetalae</taxon>
        <taxon>rosids</taxon>
        <taxon>fabids</taxon>
        <taxon>Fabales</taxon>
        <taxon>Fabaceae</taxon>
        <taxon>Papilionoideae</taxon>
        <taxon>50 kb inversion clade</taxon>
        <taxon>NPAAA clade</taxon>
        <taxon>indigoferoid/millettioid clade</taxon>
        <taxon>Phaseoleae</taxon>
        <taxon>Vigna</taxon>
    </lineage>
</organism>
<accession>A0AAQ3S760</accession>
<dbReference type="AlphaFoldDB" id="A0AAQ3S760"/>